<feature type="compositionally biased region" description="Basic and acidic residues" evidence="2">
    <location>
        <begin position="257"/>
        <end position="277"/>
    </location>
</feature>
<dbReference type="EnsemblPlants" id="Pp3c3_19100V3.2">
    <property type="protein sequence ID" value="PAC:32941201.CDS.1"/>
    <property type="gene ID" value="Pp3c3_19100"/>
</dbReference>
<dbReference type="OrthoDB" id="2020070at2759"/>
<name>A0A2K1KV42_PHYPA</name>
<dbReference type="PANTHER" id="PTHR33604:SF3">
    <property type="entry name" value="OSJNBA0004B13.7 PROTEIN"/>
    <property type="match status" value="1"/>
</dbReference>
<evidence type="ECO:0000313" key="5">
    <source>
        <dbReference type="EMBL" id="PNR57657.1"/>
    </source>
</evidence>
<evidence type="ECO:0000256" key="1">
    <source>
        <dbReference type="ARBA" id="ARBA00007033"/>
    </source>
</evidence>
<keyword evidence="7" id="KW-1185">Reference proteome</keyword>
<sequence length="812" mass="92920">MSGLLTFPGTPRQRKQMCSRRLFCLGLGILLCVFTGYQLAPYTHPSREFVAVSSAYSGIAAAVPKQVGRNEDEIEPNVAVIDIAAKRADDLQLRQSVLCTNNCNSSDIYRRLWLEARIAENSIIYQPSNDTDNPYQESIETNVVTKEFRVVLKVLAFNRLESLSRCLRSLAKADYGGDRVNIQIFIDHIRYDDAKGNETCKNVSVGETPFLESSELTSFLWRFFKRAHVHDAKVDLQGDTATARLVNISGLGQRRLADRTKDDMTMKTHEETERSGDEATPVAQNSTHDAPAAPRNSNSVKSGVVQLEEFHKILEFVDNFWWRHGTKEIHYRSQNVGLQTQWIESWWPTDLDEFAFIVEDDVEVSSLYYRFLRTVIATYYYNPEQYDSSVYGISLQRPRFVPGKRGFPLKFNSTKNLFRYPLVGTWGQLLFPKQWKEFRLWYDNHKSRGMKPVLEGMITNSWYKKLGERIWTPWFIKFAHSRGYFNLYTNFMDNLALSVSHREPGLNYNKSVGPDSQLIDKVEVGNDTMLWVMSPSKTLPQFDFCFRGMQSWSVATSLAELSPMLAAMEMNMSVLLVNTIGVNAVLVRNWLCHMERLGLRKFIILGDDNEFSRDLARRGYATVSAQVFSETETMVTPFRRDMVAVQAVYATLRLQYSVWLTRADTVWLENPFDNLGDIRERDIMGSQPLDSFHPALLYIRASQGLVHLWSKWVRSMSVLARELRSSSSRKHMSLWLDFQDFVTSNKNCHYLALPSSLSGSLKDIQMSKSNILASDKRLVLLSGLPAMGVVNMLKGAGLWAIDEDLACKRVHC</sequence>
<feature type="region of interest" description="Disordered" evidence="2">
    <location>
        <begin position="257"/>
        <end position="298"/>
    </location>
</feature>
<dbReference type="Pfam" id="PF03407">
    <property type="entry name" value="Nucleotid_trans"/>
    <property type="match status" value="1"/>
</dbReference>
<dbReference type="EMBL" id="ABEU02000003">
    <property type="protein sequence ID" value="PNR57657.1"/>
    <property type="molecule type" value="Genomic_DNA"/>
</dbReference>
<dbReference type="RefSeq" id="XP_024371325.1">
    <property type="nucleotide sequence ID" value="XM_024515557.2"/>
</dbReference>
<comment type="similarity">
    <text evidence="1">Belongs to the glycosyltransferase 77 family.</text>
</comment>
<dbReference type="EnsemblPlants" id="Pp3c3_19100V3.1">
    <property type="protein sequence ID" value="PAC:32941200.CDS.1"/>
    <property type="gene ID" value="Pp3c3_19100"/>
</dbReference>
<dbReference type="PaxDb" id="3218-PP1S312_13V6.1"/>
<keyword evidence="3" id="KW-1133">Transmembrane helix</keyword>
<organism evidence="5">
    <name type="scientific">Physcomitrium patens</name>
    <name type="common">Spreading-leaved earth moss</name>
    <name type="synonym">Physcomitrella patens</name>
    <dbReference type="NCBI Taxonomy" id="3218"/>
    <lineage>
        <taxon>Eukaryota</taxon>
        <taxon>Viridiplantae</taxon>
        <taxon>Streptophyta</taxon>
        <taxon>Embryophyta</taxon>
        <taxon>Bryophyta</taxon>
        <taxon>Bryophytina</taxon>
        <taxon>Bryopsida</taxon>
        <taxon>Funariidae</taxon>
        <taxon>Funariales</taxon>
        <taxon>Funariaceae</taxon>
        <taxon>Physcomitrium</taxon>
    </lineage>
</organism>
<dbReference type="Proteomes" id="UP000006727">
    <property type="component" value="Chromosome 3"/>
</dbReference>
<dbReference type="GeneID" id="112280258"/>
<dbReference type="OMA" id="KRYDYCF"/>
<protein>
    <recommendedName>
        <fullName evidence="4">Nucleotide-diphospho-sugar transferase domain-containing protein</fullName>
    </recommendedName>
</protein>
<reference evidence="5 7" key="1">
    <citation type="journal article" date="2008" name="Science">
        <title>The Physcomitrella genome reveals evolutionary insights into the conquest of land by plants.</title>
        <authorList>
            <person name="Rensing S."/>
            <person name="Lang D."/>
            <person name="Zimmer A."/>
            <person name="Terry A."/>
            <person name="Salamov A."/>
            <person name="Shapiro H."/>
            <person name="Nishiyama T."/>
            <person name="Perroud P.-F."/>
            <person name="Lindquist E."/>
            <person name="Kamisugi Y."/>
            <person name="Tanahashi T."/>
            <person name="Sakakibara K."/>
            <person name="Fujita T."/>
            <person name="Oishi K."/>
            <person name="Shin-I T."/>
            <person name="Kuroki Y."/>
            <person name="Toyoda A."/>
            <person name="Suzuki Y."/>
            <person name="Hashimoto A."/>
            <person name="Yamaguchi K."/>
            <person name="Sugano A."/>
            <person name="Kohara Y."/>
            <person name="Fujiyama A."/>
            <person name="Anterola A."/>
            <person name="Aoki S."/>
            <person name="Ashton N."/>
            <person name="Barbazuk W.B."/>
            <person name="Barker E."/>
            <person name="Bennetzen J."/>
            <person name="Bezanilla M."/>
            <person name="Blankenship R."/>
            <person name="Cho S.H."/>
            <person name="Dutcher S."/>
            <person name="Estelle M."/>
            <person name="Fawcett J.A."/>
            <person name="Gundlach H."/>
            <person name="Hanada K."/>
            <person name="Heyl A."/>
            <person name="Hicks K.A."/>
            <person name="Hugh J."/>
            <person name="Lohr M."/>
            <person name="Mayer K."/>
            <person name="Melkozernov A."/>
            <person name="Murata T."/>
            <person name="Nelson D."/>
            <person name="Pils B."/>
            <person name="Prigge M."/>
            <person name="Reiss B."/>
            <person name="Renner T."/>
            <person name="Rombauts S."/>
            <person name="Rushton P."/>
            <person name="Sanderfoot A."/>
            <person name="Schween G."/>
            <person name="Shiu S.-H."/>
            <person name="Stueber K."/>
            <person name="Theodoulou F.L."/>
            <person name="Tu H."/>
            <person name="Van de Peer Y."/>
            <person name="Verrier P.J."/>
            <person name="Waters E."/>
            <person name="Wood A."/>
            <person name="Yang L."/>
            <person name="Cove D."/>
            <person name="Cuming A."/>
            <person name="Hasebe M."/>
            <person name="Lucas S."/>
            <person name="Mishler D.B."/>
            <person name="Reski R."/>
            <person name="Grigoriev I."/>
            <person name="Quatrano R.S."/>
            <person name="Boore J.L."/>
        </authorList>
    </citation>
    <scope>NUCLEOTIDE SEQUENCE [LARGE SCALE GENOMIC DNA]</scope>
    <source>
        <strain evidence="6 7">cv. Gransden 2004</strain>
    </source>
</reference>
<dbReference type="Gramene" id="Pp3c3_19100V3.1">
    <property type="protein sequence ID" value="PAC:32941200.CDS.1"/>
    <property type="gene ID" value="Pp3c3_19100"/>
</dbReference>
<feature type="domain" description="Nucleotide-diphospho-sugar transferase" evidence="4">
    <location>
        <begin position="647"/>
        <end position="717"/>
    </location>
</feature>
<evidence type="ECO:0000259" key="4">
    <source>
        <dbReference type="Pfam" id="PF03407"/>
    </source>
</evidence>
<evidence type="ECO:0000313" key="6">
    <source>
        <dbReference type="EnsemblPlants" id="PAC:32941200.CDS.1"/>
    </source>
</evidence>
<dbReference type="Gene3D" id="3.90.550.10">
    <property type="entry name" value="Spore Coat Polysaccharide Biosynthesis Protein SpsA, Chain A"/>
    <property type="match status" value="1"/>
</dbReference>
<evidence type="ECO:0000256" key="2">
    <source>
        <dbReference type="SAM" id="MobiDB-lite"/>
    </source>
</evidence>
<reference evidence="6" key="3">
    <citation type="submission" date="2020-12" db="UniProtKB">
        <authorList>
            <consortium name="EnsemblPlants"/>
        </authorList>
    </citation>
    <scope>IDENTIFICATION</scope>
</reference>
<evidence type="ECO:0000313" key="7">
    <source>
        <dbReference type="Proteomes" id="UP000006727"/>
    </source>
</evidence>
<dbReference type="STRING" id="3218.A0A2K1KV42"/>
<dbReference type="PANTHER" id="PTHR33604">
    <property type="entry name" value="OSJNBA0004B13.7 PROTEIN"/>
    <property type="match status" value="1"/>
</dbReference>
<dbReference type="Gramene" id="Pp3c3_19100V3.2">
    <property type="protein sequence ID" value="PAC:32941201.CDS.1"/>
    <property type="gene ID" value="Pp3c3_19100"/>
</dbReference>
<proteinExistence type="inferred from homology"/>
<accession>A0A2K1KV42</accession>
<dbReference type="InterPro" id="IPR005069">
    <property type="entry name" value="Nucl-diP-sugar_transferase"/>
</dbReference>
<keyword evidence="3" id="KW-0812">Transmembrane</keyword>
<dbReference type="AlphaFoldDB" id="A0A2K1KV42"/>
<keyword evidence="3" id="KW-0472">Membrane</keyword>
<feature type="transmembrane region" description="Helical" evidence="3">
    <location>
        <begin position="22"/>
        <end position="40"/>
    </location>
</feature>
<reference evidence="5 7" key="2">
    <citation type="journal article" date="2018" name="Plant J.">
        <title>The Physcomitrella patens chromosome-scale assembly reveals moss genome structure and evolution.</title>
        <authorList>
            <person name="Lang D."/>
            <person name="Ullrich K.K."/>
            <person name="Murat F."/>
            <person name="Fuchs J."/>
            <person name="Jenkins J."/>
            <person name="Haas F.B."/>
            <person name="Piednoel M."/>
            <person name="Gundlach H."/>
            <person name="Van Bel M."/>
            <person name="Meyberg R."/>
            <person name="Vives C."/>
            <person name="Morata J."/>
            <person name="Symeonidi A."/>
            <person name="Hiss M."/>
            <person name="Muchero W."/>
            <person name="Kamisugi Y."/>
            <person name="Saleh O."/>
            <person name="Blanc G."/>
            <person name="Decker E.L."/>
            <person name="van Gessel N."/>
            <person name="Grimwood J."/>
            <person name="Hayes R.D."/>
            <person name="Graham S.W."/>
            <person name="Gunter L.E."/>
            <person name="McDaniel S.F."/>
            <person name="Hoernstein S.N.W."/>
            <person name="Larsson A."/>
            <person name="Li F.W."/>
            <person name="Perroud P.F."/>
            <person name="Phillips J."/>
            <person name="Ranjan P."/>
            <person name="Rokshar D.S."/>
            <person name="Rothfels C.J."/>
            <person name="Schneider L."/>
            <person name="Shu S."/>
            <person name="Stevenson D.W."/>
            <person name="Thummler F."/>
            <person name="Tillich M."/>
            <person name="Villarreal Aguilar J.C."/>
            <person name="Widiez T."/>
            <person name="Wong G.K."/>
            <person name="Wymore A."/>
            <person name="Zhang Y."/>
            <person name="Zimmer A.D."/>
            <person name="Quatrano R.S."/>
            <person name="Mayer K.F.X."/>
            <person name="Goodstein D."/>
            <person name="Casacuberta J.M."/>
            <person name="Vandepoele K."/>
            <person name="Reski R."/>
            <person name="Cuming A.C."/>
            <person name="Tuskan G.A."/>
            <person name="Maumus F."/>
            <person name="Salse J."/>
            <person name="Schmutz J."/>
            <person name="Rensing S.A."/>
        </authorList>
    </citation>
    <scope>NUCLEOTIDE SEQUENCE [LARGE SCALE GENOMIC DNA]</scope>
    <source>
        <strain evidence="6 7">cv. Gransden 2004</strain>
    </source>
</reference>
<dbReference type="InterPro" id="IPR029044">
    <property type="entry name" value="Nucleotide-diphossugar_trans"/>
</dbReference>
<gene>
    <name evidence="6" type="primary">LOC112280258</name>
    <name evidence="5" type="ORF">PHYPA_004651</name>
</gene>
<evidence type="ECO:0000256" key="3">
    <source>
        <dbReference type="SAM" id="Phobius"/>
    </source>
</evidence>